<dbReference type="InterPro" id="IPR050147">
    <property type="entry name" value="Ser/Thr_Dehydratase"/>
</dbReference>
<evidence type="ECO:0000256" key="6">
    <source>
        <dbReference type="ARBA" id="ARBA00042605"/>
    </source>
</evidence>
<feature type="domain" description="Tryptophan synthase beta chain-like PALP" evidence="7">
    <location>
        <begin position="43"/>
        <end position="308"/>
    </location>
</feature>
<feature type="domain" description="Tryptophan synthase beta chain-like PALP" evidence="7">
    <location>
        <begin position="458"/>
        <end position="696"/>
    </location>
</feature>
<dbReference type="PANTHER" id="PTHR48078">
    <property type="entry name" value="THREONINE DEHYDRATASE, MITOCHONDRIAL-RELATED"/>
    <property type="match status" value="1"/>
</dbReference>
<dbReference type="SUPFAM" id="SSF53686">
    <property type="entry name" value="Tryptophan synthase beta subunit-like PLP-dependent enzymes"/>
    <property type="match status" value="2"/>
</dbReference>
<dbReference type="Proteomes" id="UP000648187">
    <property type="component" value="Unassembled WGS sequence"/>
</dbReference>
<dbReference type="InterPro" id="IPR001926">
    <property type="entry name" value="TrpB-like_PALP"/>
</dbReference>
<evidence type="ECO:0000256" key="2">
    <source>
        <dbReference type="ARBA" id="ARBA00010869"/>
    </source>
</evidence>
<keyword evidence="9" id="KW-1185">Reference proteome</keyword>
<organism evidence="8 9">
    <name type="scientific">Spodoptera exigua</name>
    <name type="common">Beet armyworm</name>
    <name type="synonym">Noctua fulgens</name>
    <dbReference type="NCBI Taxonomy" id="7107"/>
    <lineage>
        <taxon>Eukaryota</taxon>
        <taxon>Metazoa</taxon>
        <taxon>Ecdysozoa</taxon>
        <taxon>Arthropoda</taxon>
        <taxon>Hexapoda</taxon>
        <taxon>Insecta</taxon>
        <taxon>Pterygota</taxon>
        <taxon>Neoptera</taxon>
        <taxon>Endopterygota</taxon>
        <taxon>Lepidoptera</taxon>
        <taxon>Glossata</taxon>
        <taxon>Ditrysia</taxon>
        <taxon>Noctuoidea</taxon>
        <taxon>Noctuidae</taxon>
        <taxon>Amphipyrinae</taxon>
        <taxon>Spodoptera</taxon>
    </lineage>
</organism>
<reference evidence="8" key="1">
    <citation type="submission" date="2020-08" db="EMBL/GenBank/DDBJ databases">
        <title>Spodoptera exigua strain:BAW_Kor-Di-RS1 Genome sequencing and assembly.</title>
        <authorList>
            <person name="Kim J."/>
            <person name="Nam H.Y."/>
            <person name="Kwon M."/>
            <person name="Choi J.H."/>
            <person name="Cho S.R."/>
            <person name="Kim G.-H."/>
        </authorList>
    </citation>
    <scope>NUCLEOTIDE SEQUENCE</scope>
    <source>
        <strain evidence="8">BAW_Kor-Di-RS1</strain>
        <tissue evidence="8">Whole-body</tissue>
    </source>
</reference>
<dbReference type="GO" id="GO:0006567">
    <property type="term" value="P:L-threonine catabolic process"/>
    <property type="evidence" value="ECO:0007669"/>
    <property type="project" value="TreeGrafter"/>
</dbReference>
<evidence type="ECO:0000256" key="5">
    <source>
        <dbReference type="ARBA" id="ARBA00041766"/>
    </source>
</evidence>
<dbReference type="GO" id="GO:0003941">
    <property type="term" value="F:L-serine ammonia-lyase activity"/>
    <property type="evidence" value="ECO:0007669"/>
    <property type="project" value="TreeGrafter"/>
</dbReference>
<evidence type="ECO:0000256" key="4">
    <source>
        <dbReference type="ARBA" id="ARBA00023239"/>
    </source>
</evidence>
<dbReference type="GO" id="GO:0009097">
    <property type="term" value="P:isoleucine biosynthetic process"/>
    <property type="evidence" value="ECO:0007669"/>
    <property type="project" value="TreeGrafter"/>
</dbReference>
<keyword evidence="4" id="KW-0456">Lyase</keyword>
<sequence>MLDLEYDPNCDPDNPRKIKYEDILAAYQRMVGQVIRTQCPRAHMSKKLGVELYMKQDFKERGIYNALVLLSDEQKKLGVITSSSGNSGIAMALNCSKLGIPCSVVMPFKASIFKRTLAERLGAKIILHGKDMADSKRHAMMLARERKLTFDHPHIIEGDGTIGIEIIDQLPDVDAVLVPCGGGSLLTGVAIAVKHLKPDTEVYGVETDKSCSMMEALKKNERVFVPIDSTIADALAVNKVGVNTFFSLKGMVDKMVVVKEDWVARAIMHIVEEEKFAVEGGGAVGVAALMAGLFPNLRGKKVVTICTGGNMDTTTLGRALERGMAAEGRLLKFKVSVSDRPTGIADLCTMLAGIGASVRDCVPERACVKGDWKVIVETRGWDHTKELVDLIKKNFKEYLFAESTENPERTVSVKRGPCLAPNPYPPSIDFDPYCDPHNPKAVLFSHVVQADKMIKSNIDASPLLKSKCCDKFGMDLYFKVETGSKTGSFHERSALYALLMLTPEERKEGVYTASVGNWAMALAYQGQLLEVHVTVVLPEHTQLSIISHCEEYGATIVLHGKNIDEAREHAFKLMHDEERHGVYINGYDHPNVIAAAGSIGVEILDQLPETEAILVPVGGGGLIAGIAAFVKHANPNILIYGIEPGRSCSFSKAMHNERPYKIDDDIGLASSLNIHKVGYNAFHTARSLIDKMLVITPRNIDLPSKVFKIFKTMDCNILHSEFNGNHDWLEEGKLMQHSLTIICETKGYKHACLLRHVLEKLFPGQCEFHREVFKPIVYCSCFPKRIY</sequence>
<accession>A0A835L9I7</accession>
<keyword evidence="3" id="KW-0663">Pyridoxal phosphate</keyword>
<evidence type="ECO:0000313" key="8">
    <source>
        <dbReference type="EMBL" id="KAF9415479.1"/>
    </source>
</evidence>
<protein>
    <recommendedName>
        <fullName evidence="5">L-serine deaminase</fullName>
    </recommendedName>
    <alternativeName>
        <fullName evidence="6">L-threonine dehydratase</fullName>
    </alternativeName>
</protein>
<dbReference type="EMBL" id="JACKWZ010000110">
    <property type="protein sequence ID" value="KAF9415479.1"/>
    <property type="molecule type" value="Genomic_DNA"/>
</dbReference>
<comment type="cofactor">
    <cofactor evidence="1">
        <name>pyridoxal 5'-phosphate</name>
        <dbReference type="ChEBI" id="CHEBI:597326"/>
    </cofactor>
</comment>
<dbReference type="Pfam" id="PF00291">
    <property type="entry name" value="PALP"/>
    <property type="match status" value="2"/>
</dbReference>
<dbReference type="InterPro" id="IPR036052">
    <property type="entry name" value="TrpB-like_PALP_sf"/>
</dbReference>
<dbReference type="GO" id="GO:0006565">
    <property type="term" value="P:L-serine catabolic process"/>
    <property type="evidence" value="ECO:0007669"/>
    <property type="project" value="TreeGrafter"/>
</dbReference>
<gene>
    <name evidence="8" type="ORF">HW555_006901</name>
</gene>
<name>A0A835L9I7_SPOEX</name>
<comment type="similarity">
    <text evidence="2">Belongs to the serine/threonine dehydratase family.</text>
</comment>
<evidence type="ECO:0000256" key="1">
    <source>
        <dbReference type="ARBA" id="ARBA00001933"/>
    </source>
</evidence>
<evidence type="ECO:0000256" key="3">
    <source>
        <dbReference type="ARBA" id="ARBA00022898"/>
    </source>
</evidence>
<dbReference type="GO" id="GO:0004794">
    <property type="term" value="F:threonine deaminase activity"/>
    <property type="evidence" value="ECO:0007669"/>
    <property type="project" value="TreeGrafter"/>
</dbReference>
<evidence type="ECO:0000259" key="7">
    <source>
        <dbReference type="Pfam" id="PF00291"/>
    </source>
</evidence>
<dbReference type="FunFam" id="3.40.50.1100:FF:000007">
    <property type="entry name" value="L-threonine dehydratase catabolic TdcB"/>
    <property type="match status" value="1"/>
</dbReference>
<comment type="caution">
    <text evidence="8">The sequence shown here is derived from an EMBL/GenBank/DDBJ whole genome shotgun (WGS) entry which is preliminary data.</text>
</comment>
<dbReference type="Gene3D" id="3.40.50.1100">
    <property type="match status" value="4"/>
</dbReference>
<proteinExistence type="inferred from homology"/>
<dbReference type="AlphaFoldDB" id="A0A835L9I7"/>
<dbReference type="CDD" id="cd01562">
    <property type="entry name" value="Thr-dehyd"/>
    <property type="match status" value="1"/>
</dbReference>
<dbReference type="PANTHER" id="PTHR48078:SF19">
    <property type="entry name" value="ACT DOMAIN-CONTAINING PROTEIN"/>
    <property type="match status" value="1"/>
</dbReference>
<evidence type="ECO:0000313" key="9">
    <source>
        <dbReference type="Proteomes" id="UP000648187"/>
    </source>
</evidence>